<dbReference type="Gene3D" id="3.40.50.620">
    <property type="entry name" value="HUPs"/>
    <property type="match status" value="1"/>
</dbReference>
<dbReference type="GO" id="GO:0004830">
    <property type="term" value="F:tryptophan-tRNA ligase activity"/>
    <property type="evidence" value="ECO:0007669"/>
    <property type="project" value="UniProtKB-EC"/>
</dbReference>
<dbReference type="CDD" id="cd00806">
    <property type="entry name" value="TrpRS_core"/>
    <property type="match status" value="1"/>
</dbReference>
<dbReference type="InterPro" id="IPR001412">
    <property type="entry name" value="aa-tRNA-synth_I_CS"/>
</dbReference>
<protein>
    <recommendedName>
        <fullName evidence="13">Small ribosomal subunit protein uS10m</fullName>
        <ecNumber evidence="4">6.1.1.2</ecNumber>
    </recommendedName>
    <alternativeName>
        <fullName evidence="14">37S ribosomal protein S10, mitochondrial</fullName>
    </alternativeName>
    <alternativeName>
        <fullName evidence="16">Mitochondrial ribosomal small subunit protein 10</fullName>
    </alternativeName>
    <alternativeName>
        <fullName evidence="15">Tryptophan--tRNA ligase, mitochondrial</fullName>
    </alternativeName>
    <alternativeName>
        <fullName evidence="12">Tryptophanyl-tRNA synthetase</fullName>
    </alternativeName>
</protein>
<evidence type="ECO:0000256" key="9">
    <source>
        <dbReference type="ARBA" id="ARBA00022980"/>
    </source>
</evidence>
<dbReference type="PANTHER" id="PTHR43766">
    <property type="entry name" value="TRYPTOPHAN--TRNA LIGASE, MITOCHONDRIAL"/>
    <property type="match status" value="1"/>
</dbReference>
<dbReference type="GO" id="GO:1990904">
    <property type="term" value="C:ribonucleoprotein complex"/>
    <property type="evidence" value="ECO:0007669"/>
    <property type="project" value="UniProtKB-KW"/>
</dbReference>
<dbReference type="SUPFAM" id="SSF54999">
    <property type="entry name" value="Ribosomal protein S10"/>
    <property type="match status" value="1"/>
</dbReference>
<comment type="similarity">
    <text evidence="2">Belongs to the class-I aminoacyl-tRNA synthetase family.</text>
</comment>
<dbReference type="EC" id="6.1.1.2" evidence="4"/>
<organism evidence="19 20">
    <name type="scientific">Penicillium arizonense</name>
    <dbReference type="NCBI Taxonomy" id="1835702"/>
    <lineage>
        <taxon>Eukaryota</taxon>
        <taxon>Fungi</taxon>
        <taxon>Dikarya</taxon>
        <taxon>Ascomycota</taxon>
        <taxon>Pezizomycotina</taxon>
        <taxon>Eurotiomycetes</taxon>
        <taxon>Eurotiomycetidae</taxon>
        <taxon>Eurotiales</taxon>
        <taxon>Aspergillaceae</taxon>
        <taxon>Penicillium</taxon>
    </lineage>
</organism>
<dbReference type="SMART" id="SM01403">
    <property type="entry name" value="Ribosomal_S10"/>
    <property type="match status" value="1"/>
</dbReference>
<evidence type="ECO:0000256" key="4">
    <source>
        <dbReference type="ARBA" id="ARBA00013161"/>
    </source>
</evidence>
<dbReference type="InterPro" id="IPR002305">
    <property type="entry name" value="aa-tRNA-synth_Ic"/>
</dbReference>
<evidence type="ECO:0000256" key="6">
    <source>
        <dbReference type="ARBA" id="ARBA00022741"/>
    </source>
</evidence>
<evidence type="ECO:0000259" key="18">
    <source>
        <dbReference type="SMART" id="SM01403"/>
    </source>
</evidence>
<sequence length="619" mass="69177">MFSYQASRSLLGVGKRLRVSVPFRSLSSPTQTPPEQEKTPVADPTPTPTPAAPVEASPKQATPAAPAKAAPAATTPAADTATSAKDNESSEPRVKEWAERLGAFGEESRLPRSVQAIYLRPLRRKAEHGLPVCDLQLRSYSVRNVEFFADFAIRAAYYLNLPVSGPVPLPRIVERWTVPRSNFVHKKSQENFERITLRRLIQIKDGNPQAVQAWLAFLRKHAFYGVGMKANVWENESLDVARDMDTSLSEVEESLRPHLAQFGQRKDNSAPGTIFDTLDSERFAERKNPTGVPHLGNYLGALNEWVKLQQNATEGTRLFFSIVDLHALTVPQDAAELKKWRKEAFATLLAVGLDPKRSTIFYQSAVPAHTELMWILSTVASMGYLSRMTQWKTKLQLPEDATLDDQTARAQLRLGLFSYPVLQAADILIHRATHVPVGEDQRQHLEFSRYTANSFNHLYGPIFPIPEALISPAKRVMSLKEPTSKMSKSHADERSRIILTDSPDVIRKKVKVALTDSEPSITYEPARRPGVSNLIEILSHFEGVSCEDIATEYHSASLRSLKEHVGDRIAFHLQEIRERYVGLMDDKTGYLESVAEDGAEAARANARVTMRQIRDAMGL</sequence>
<dbReference type="GO" id="GO:0005759">
    <property type="term" value="C:mitochondrial matrix"/>
    <property type="evidence" value="ECO:0007669"/>
    <property type="project" value="UniProtKB-SubCell"/>
</dbReference>
<dbReference type="SUPFAM" id="SSF52374">
    <property type="entry name" value="Nucleotidylyl transferase"/>
    <property type="match status" value="1"/>
</dbReference>
<evidence type="ECO:0000256" key="2">
    <source>
        <dbReference type="ARBA" id="ARBA00005594"/>
    </source>
</evidence>
<evidence type="ECO:0000256" key="17">
    <source>
        <dbReference type="SAM" id="MobiDB-lite"/>
    </source>
</evidence>
<dbReference type="PRINTS" id="PR01039">
    <property type="entry name" value="TRNASYNTHTRP"/>
</dbReference>
<dbReference type="PROSITE" id="PS00178">
    <property type="entry name" value="AA_TRNA_LIGASE_I"/>
    <property type="match status" value="1"/>
</dbReference>
<evidence type="ECO:0000256" key="12">
    <source>
        <dbReference type="ARBA" id="ARBA00030268"/>
    </source>
</evidence>
<keyword evidence="7" id="KW-0067">ATP-binding</keyword>
<dbReference type="InterPro" id="IPR027486">
    <property type="entry name" value="Ribosomal_uS10_dom"/>
</dbReference>
<keyword evidence="5" id="KW-0436">Ligase</keyword>
<name>A0A1F5LTL7_PENAI</name>
<dbReference type="InterPro" id="IPR001848">
    <property type="entry name" value="Ribosomal_uS10"/>
</dbReference>
<dbReference type="EMBL" id="LXJU01000003">
    <property type="protein sequence ID" value="OGE56538.1"/>
    <property type="molecule type" value="Genomic_DNA"/>
</dbReference>
<evidence type="ECO:0000313" key="20">
    <source>
        <dbReference type="Proteomes" id="UP000177622"/>
    </source>
</evidence>
<proteinExistence type="inferred from homology"/>
<dbReference type="GO" id="GO:0070183">
    <property type="term" value="P:mitochondrial tryptophanyl-tRNA aminoacylation"/>
    <property type="evidence" value="ECO:0007669"/>
    <property type="project" value="TreeGrafter"/>
</dbReference>
<feature type="domain" description="Small ribosomal subunit protein uS10" evidence="18">
    <location>
        <begin position="134"/>
        <end position="231"/>
    </location>
</feature>
<dbReference type="InterPro" id="IPR014729">
    <property type="entry name" value="Rossmann-like_a/b/a_fold"/>
</dbReference>
<dbReference type="Pfam" id="PF00338">
    <property type="entry name" value="Ribosomal_S10"/>
    <property type="match status" value="1"/>
</dbReference>
<dbReference type="GO" id="GO:0005524">
    <property type="term" value="F:ATP binding"/>
    <property type="evidence" value="ECO:0007669"/>
    <property type="project" value="UniProtKB-KW"/>
</dbReference>
<dbReference type="InterPro" id="IPR050203">
    <property type="entry name" value="Trp-tRNA_synthetase"/>
</dbReference>
<dbReference type="GeneID" id="34573239"/>
<evidence type="ECO:0000256" key="15">
    <source>
        <dbReference type="ARBA" id="ARBA00069760"/>
    </source>
</evidence>
<evidence type="ECO:0000256" key="7">
    <source>
        <dbReference type="ARBA" id="ARBA00022840"/>
    </source>
</evidence>
<gene>
    <name evidence="19" type="ORF">PENARI_c003G07167</name>
</gene>
<evidence type="ECO:0000256" key="8">
    <source>
        <dbReference type="ARBA" id="ARBA00022917"/>
    </source>
</evidence>
<accession>A0A1F5LTL7</accession>
<dbReference type="HAMAP" id="MF_00508">
    <property type="entry name" value="Ribosomal_uS10"/>
    <property type="match status" value="1"/>
</dbReference>
<dbReference type="Gene3D" id="3.30.70.600">
    <property type="entry name" value="Ribosomal protein S10 domain"/>
    <property type="match status" value="1"/>
</dbReference>
<comment type="caution">
    <text evidence="19">The sequence shown here is derived from an EMBL/GenBank/DDBJ whole genome shotgun (WGS) entry which is preliminary data.</text>
</comment>
<dbReference type="FunFam" id="3.40.50.620:FF:000082">
    <property type="entry name" value="MSW1p Mitochondrial tryptophanyl-tRNA synthetase"/>
    <property type="match status" value="1"/>
</dbReference>
<dbReference type="Pfam" id="PF00579">
    <property type="entry name" value="tRNA-synt_1b"/>
    <property type="match status" value="1"/>
</dbReference>
<keyword evidence="11" id="KW-0687">Ribonucleoprotein</keyword>
<dbReference type="Gene3D" id="1.10.240.10">
    <property type="entry name" value="Tyrosyl-Transfer RNA Synthetase"/>
    <property type="match status" value="1"/>
</dbReference>
<evidence type="ECO:0000256" key="11">
    <source>
        <dbReference type="ARBA" id="ARBA00023274"/>
    </source>
</evidence>
<keyword evidence="8" id="KW-0648">Protein biosynthesis</keyword>
<dbReference type="InterPro" id="IPR036838">
    <property type="entry name" value="Ribosomal_uS10_dom_sf"/>
</dbReference>
<keyword evidence="20" id="KW-1185">Reference proteome</keyword>
<dbReference type="NCBIfam" id="TIGR00233">
    <property type="entry name" value="trpS"/>
    <property type="match status" value="1"/>
</dbReference>
<dbReference type="InterPro" id="IPR002306">
    <property type="entry name" value="Trp-tRNA-ligase"/>
</dbReference>
<dbReference type="AlphaFoldDB" id="A0A1F5LTL7"/>
<comment type="similarity">
    <text evidence="3">Belongs to the universal ribosomal protein uS10 family.</text>
</comment>
<feature type="compositionally biased region" description="Basic and acidic residues" evidence="17">
    <location>
        <begin position="85"/>
        <end position="94"/>
    </location>
</feature>
<evidence type="ECO:0000256" key="1">
    <source>
        <dbReference type="ARBA" id="ARBA00004305"/>
    </source>
</evidence>
<evidence type="ECO:0000256" key="16">
    <source>
        <dbReference type="ARBA" id="ARBA00078476"/>
    </source>
</evidence>
<feature type="compositionally biased region" description="Low complexity" evidence="17">
    <location>
        <begin position="52"/>
        <end position="84"/>
    </location>
</feature>
<dbReference type="GO" id="GO:0003735">
    <property type="term" value="F:structural constituent of ribosome"/>
    <property type="evidence" value="ECO:0007669"/>
    <property type="project" value="InterPro"/>
</dbReference>
<dbReference type="PANTHER" id="PTHR43766:SF1">
    <property type="entry name" value="TRYPTOPHAN--TRNA LIGASE, MITOCHONDRIAL"/>
    <property type="match status" value="1"/>
</dbReference>
<evidence type="ECO:0000256" key="10">
    <source>
        <dbReference type="ARBA" id="ARBA00023146"/>
    </source>
</evidence>
<dbReference type="FunFam" id="3.30.70.600:FF:000003">
    <property type="entry name" value="30S ribosomal protein S10"/>
    <property type="match status" value="1"/>
</dbReference>
<feature type="region of interest" description="Disordered" evidence="17">
    <location>
        <begin position="23"/>
        <end position="94"/>
    </location>
</feature>
<dbReference type="RefSeq" id="XP_022491966.1">
    <property type="nucleotide sequence ID" value="XM_022628505.1"/>
</dbReference>
<comment type="subcellular location">
    <subcellularLocation>
        <location evidence="1">Mitochondrion matrix</location>
    </subcellularLocation>
</comment>
<dbReference type="GO" id="GO:0005840">
    <property type="term" value="C:ribosome"/>
    <property type="evidence" value="ECO:0007669"/>
    <property type="project" value="UniProtKB-KW"/>
</dbReference>
<dbReference type="OrthoDB" id="15808at2759"/>
<evidence type="ECO:0000313" key="19">
    <source>
        <dbReference type="EMBL" id="OGE56538.1"/>
    </source>
</evidence>
<dbReference type="FunFam" id="1.10.240.10:FF:000002">
    <property type="entry name" value="Tryptophan--tRNA ligase"/>
    <property type="match status" value="1"/>
</dbReference>
<reference evidence="19 20" key="1">
    <citation type="journal article" date="2016" name="Sci. Rep.">
        <title>Penicillium arizonense, a new, genome sequenced fungal species, reveals a high chemical diversity in secreted metabolites.</title>
        <authorList>
            <person name="Grijseels S."/>
            <person name="Nielsen J.C."/>
            <person name="Randelovic M."/>
            <person name="Nielsen J."/>
            <person name="Nielsen K.F."/>
            <person name="Workman M."/>
            <person name="Frisvad J.C."/>
        </authorList>
    </citation>
    <scope>NUCLEOTIDE SEQUENCE [LARGE SCALE GENOMIC DNA]</scope>
    <source>
        <strain evidence="19 20">CBS 141311</strain>
    </source>
</reference>
<evidence type="ECO:0000256" key="3">
    <source>
        <dbReference type="ARBA" id="ARBA00007102"/>
    </source>
</evidence>
<keyword evidence="6" id="KW-0547">Nucleotide-binding</keyword>
<dbReference type="STRING" id="1835702.A0A1F5LTL7"/>
<evidence type="ECO:0000256" key="14">
    <source>
        <dbReference type="ARBA" id="ARBA00042916"/>
    </source>
</evidence>
<evidence type="ECO:0000256" key="5">
    <source>
        <dbReference type="ARBA" id="ARBA00022598"/>
    </source>
</evidence>
<keyword evidence="9" id="KW-0689">Ribosomal protein</keyword>
<keyword evidence="10" id="KW-0030">Aminoacyl-tRNA synthetase</keyword>
<evidence type="ECO:0000256" key="13">
    <source>
        <dbReference type="ARBA" id="ARBA00035261"/>
    </source>
</evidence>
<dbReference type="Proteomes" id="UP000177622">
    <property type="component" value="Unassembled WGS sequence"/>
</dbReference>